<accession>A0ABP9Z4Y5</accession>
<comment type="caution">
    <text evidence="3">The sequence shown here is derived from an EMBL/GenBank/DDBJ whole genome shotgun (WGS) entry which is preliminary data.</text>
</comment>
<feature type="compositionally biased region" description="Gly residues" evidence="1">
    <location>
        <begin position="48"/>
        <end position="57"/>
    </location>
</feature>
<proteinExistence type="predicted"/>
<feature type="chain" id="PRO_5046887530" evidence="2">
    <location>
        <begin position="22"/>
        <end position="80"/>
    </location>
</feature>
<reference evidence="3 4" key="1">
    <citation type="submission" date="2024-04" db="EMBL/GenBank/DDBJ databases">
        <title>genome sequences of Mucor flavus KT1a and Helicostylum pulchrum KT1b strains isolated from the surface of a dry-aged beef.</title>
        <authorList>
            <person name="Toyotome T."/>
            <person name="Hosono M."/>
            <person name="Torimaru M."/>
            <person name="Fukuda K."/>
            <person name="Mikami N."/>
        </authorList>
    </citation>
    <scope>NUCLEOTIDE SEQUENCE [LARGE SCALE GENOMIC DNA]</scope>
    <source>
        <strain evidence="3 4">KT1a</strain>
    </source>
</reference>
<feature type="signal peptide" evidence="2">
    <location>
        <begin position="1"/>
        <end position="21"/>
    </location>
</feature>
<evidence type="ECO:0000313" key="4">
    <source>
        <dbReference type="Proteomes" id="UP001473302"/>
    </source>
</evidence>
<sequence length="80" mass="7987">MHTSVLFLVALASMTVSFSSAKPLDSAGKGGGGGLGGGPVEEFTLVHGGRGGRGGRGVEPPLVGDVEKMATRASDLMMDN</sequence>
<feature type="compositionally biased region" description="Gly residues" evidence="1">
    <location>
        <begin position="28"/>
        <end position="39"/>
    </location>
</feature>
<keyword evidence="4" id="KW-1185">Reference proteome</keyword>
<name>A0ABP9Z4Y5_9FUNG</name>
<dbReference type="EMBL" id="BAABUK010000020">
    <property type="protein sequence ID" value="GAA5814172.1"/>
    <property type="molecule type" value="Genomic_DNA"/>
</dbReference>
<evidence type="ECO:0000256" key="2">
    <source>
        <dbReference type="SAM" id="SignalP"/>
    </source>
</evidence>
<feature type="region of interest" description="Disordered" evidence="1">
    <location>
        <begin position="22"/>
        <end position="67"/>
    </location>
</feature>
<evidence type="ECO:0000256" key="1">
    <source>
        <dbReference type="SAM" id="MobiDB-lite"/>
    </source>
</evidence>
<organism evidence="3 4">
    <name type="scientific">Mucor flavus</name>
    <dbReference type="NCBI Taxonomy" id="439312"/>
    <lineage>
        <taxon>Eukaryota</taxon>
        <taxon>Fungi</taxon>
        <taxon>Fungi incertae sedis</taxon>
        <taxon>Mucoromycota</taxon>
        <taxon>Mucoromycotina</taxon>
        <taxon>Mucoromycetes</taxon>
        <taxon>Mucorales</taxon>
        <taxon>Mucorineae</taxon>
        <taxon>Mucoraceae</taxon>
        <taxon>Mucor</taxon>
    </lineage>
</organism>
<keyword evidence="2" id="KW-0732">Signal</keyword>
<evidence type="ECO:0000313" key="3">
    <source>
        <dbReference type="EMBL" id="GAA5814172.1"/>
    </source>
</evidence>
<gene>
    <name evidence="3" type="ORF">MFLAVUS_007665</name>
</gene>
<protein>
    <submittedName>
        <fullName evidence="3">Uncharacterized protein</fullName>
    </submittedName>
</protein>
<dbReference type="Proteomes" id="UP001473302">
    <property type="component" value="Unassembled WGS sequence"/>
</dbReference>